<accession>A0A183IIX8</accession>
<organism evidence="3">
    <name type="scientific">Soboliphyme baturini</name>
    <dbReference type="NCBI Taxonomy" id="241478"/>
    <lineage>
        <taxon>Eukaryota</taxon>
        <taxon>Metazoa</taxon>
        <taxon>Ecdysozoa</taxon>
        <taxon>Nematoda</taxon>
        <taxon>Enoplea</taxon>
        <taxon>Dorylaimia</taxon>
        <taxon>Dioctophymatida</taxon>
        <taxon>Dioctophymatoidea</taxon>
        <taxon>Soboliphymatidae</taxon>
        <taxon>Soboliphyme</taxon>
    </lineage>
</organism>
<evidence type="ECO:0000313" key="2">
    <source>
        <dbReference type="Proteomes" id="UP000270296"/>
    </source>
</evidence>
<keyword evidence="2" id="KW-1185">Reference proteome</keyword>
<evidence type="ECO:0000313" key="1">
    <source>
        <dbReference type="EMBL" id="VDP01632.1"/>
    </source>
</evidence>
<dbReference type="EMBL" id="UZAM01007824">
    <property type="protein sequence ID" value="VDP01632.1"/>
    <property type="molecule type" value="Genomic_DNA"/>
</dbReference>
<protein>
    <submittedName>
        <fullName evidence="3">OAR domain-containing protein</fullName>
    </submittedName>
</protein>
<name>A0A183IIX8_9BILA</name>
<sequence>MEVSPDVITGDLDKSVNFSRNGAVDKFSMQHLQPYPCMASSSFVPTFPSEYYGGYPQLSTNSVPWSSAVRPGCGSLIGTLPFSDANLRSPNRHLLLSANSTYYSGSFN</sequence>
<proteinExistence type="predicted"/>
<dbReference type="WBParaSite" id="SBAD_0000373801-mRNA-1">
    <property type="protein sequence ID" value="SBAD_0000373801-mRNA-1"/>
    <property type="gene ID" value="SBAD_0000373801"/>
</dbReference>
<dbReference type="AlphaFoldDB" id="A0A183IIX8"/>
<reference evidence="1 2" key="2">
    <citation type="submission" date="2018-11" db="EMBL/GenBank/DDBJ databases">
        <authorList>
            <consortium name="Pathogen Informatics"/>
        </authorList>
    </citation>
    <scope>NUCLEOTIDE SEQUENCE [LARGE SCALE GENOMIC DNA]</scope>
</reference>
<dbReference type="Proteomes" id="UP000270296">
    <property type="component" value="Unassembled WGS sequence"/>
</dbReference>
<reference evidence="3" key="1">
    <citation type="submission" date="2016-06" db="UniProtKB">
        <authorList>
            <consortium name="WormBaseParasite"/>
        </authorList>
    </citation>
    <scope>IDENTIFICATION</scope>
</reference>
<evidence type="ECO:0000313" key="3">
    <source>
        <dbReference type="WBParaSite" id="SBAD_0000373801-mRNA-1"/>
    </source>
</evidence>
<gene>
    <name evidence="1" type="ORF">SBAD_LOCUS3574</name>
</gene>